<protein>
    <submittedName>
        <fullName evidence="2">Uncharacterized protein</fullName>
    </submittedName>
</protein>
<dbReference type="AlphaFoldDB" id="A0AAV3ZGF9"/>
<dbReference type="Proteomes" id="UP000735302">
    <property type="component" value="Unassembled WGS sequence"/>
</dbReference>
<keyword evidence="3" id="KW-1185">Reference proteome</keyword>
<evidence type="ECO:0000313" key="3">
    <source>
        <dbReference type="Proteomes" id="UP000735302"/>
    </source>
</evidence>
<evidence type="ECO:0000313" key="2">
    <source>
        <dbReference type="EMBL" id="GFN94423.1"/>
    </source>
</evidence>
<name>A0AAV3ZGF9_9GAST</name>
<organism evidence="2 3">
    <name type="scientific">Plakobranchus ocellatus</name>
    <dbReference type="NCBI Taxonomy" id="259542"/>
    <lineage>
        <taxon>Eukaryota</taxon>
        <taxon>Metazoa</taxon>
        <taxon>Spiralia</taxon>
        <taxon>Lophotrochozoa</taxon>
        <taxon>Mollusca</taxon>
        <taxon>Gastropoda</taxon>
        <taxon>Heterobranchia</taxon>
        <taxon>Euthyneura</taxon>
        <taxon>Panpulmonata</taxon>
        <taxon>Sacoglossa</taxon>
        <taxon>Placobranchoidea</taxon>
        <taxon>Plakobranchidae</taxon>
        <taxon>Plakobranchus</taxon>
    </lineage>
</organism>
<feature type="compositionally biased region" description="Low complexity" evidence="1">
    <location>
        <begin position="52"/>
        <end position="63"/>
    </location>
</feature>
<accession>A0AAV3ZGF9</accession>
<reference evidence="2 3" key="1">
    <citation type="journal article" date="2021" name="Elife">
        <title>Chloroplast acquisition without the gene transfer in kleptoplastic sea slugs, Plakobranchus ocellatus.</title>
        <authorList>
            <person name="Maeda T."/>
            <person name="Takahashi S."/>
            <person name="Yoshida T."/>
            <person name="Shimamura S."/>
            <person name="Takaki Y."/>
            <person name="Nagai Y."/>
            <person name="Toyoda A."/>
            <person name="Suzuki Y."/>
            <person name="Arimoto A."/>
            <person name="Ishii H."/>
            <person name="Satoh N."/>
            <person name="Nishiyama T."/>
            <person name="Hasebe M."/>
            <person name="Maruyama T."/>
            <person name="Minagawa J."/>
            <person name="Obokata J."/>
            <person name="Shigenobu S."/>
        </authorList>
    </citation>
    <scope>NUCLEOTIDE SEQUENCE [LARGE SCALE GENOMIC DNA]</scope>
</reference>
<feature type="region of interest" description="Disordered" evidence="1">
    <location>
        <begin position="51"/>
        <end position="101"/>
    </location>
</feature>
<comment type="caution">
    <text evidence="2">The sequence shown here is derived from an EMBL/GenBank/DDBJ whole genome shotgun (WGS) entry which is preliminary data.</text>
</comment>
<proteinExistence type="predicted"/>
<evidence type="ECO:0000256" key="1">
    <source>
        <dbReference type="SAM" id="MobiDB-lite"/>
    </source>
</evidence>
<dbReference type="EMBL" id="BLXT01002453">
    <property type="protein sequence ID" value="GFN94423.1"/>
    <property type="molecule type" value="Genomic_DNA"/>
</dbReference>
<gene>
    <name evidence="2" type="ORF">PoB_002092900</name>
</gene>
<sequence length="101" mass="10826">MSIKIQATSFKTPAYDVIDRVLLPVEHGSTSAQDTDDNVTNQPMTAKILYVPTGPSSPTGTPSAYNVESPVSYGKQKEHMASLLPYPPDGPVSSAENYRVA</sequence>